<dbReference type="SUPFAM" id="SSF52096">
    <property type="entry name" value="ClpP/crotonase"/>
    <property type="match status" value="1"/>
</dbReference>
<evidence type="ECO:0000259" key="2">
    <source>
        <dbReference type="SMART" id="SM00245"/>
    </source>
</evidence>
<dbReference type="Gene3D" id="3.30.750.170">
    <property type="match status" value="1"/>
</dbReference>
<gene>
    <name evidence="3" type="ORF">GM920_09265</name>
</gene>
<dbReference type="Pfam" id="PF03572">
    <property type="entry name" value="Peptidase_S41"/>
    <property type="match status" value="1"/>
</dbReference>
<sequence>MINIAISNKKLILALALCTIGFSACRKNKVIPETPVVTPSPGSNTKQTPTTDRMALTNDSLFLYAQQIYLWNDKLPTYDVFDPRTYNKLPFQLDNFNSELFNITTYSGFETVPGSSSPKYAFITDENNSNGAQSSVPNRQENVDLKDIGFDMGFLSFQGYGDSKNYKLYVKGVYPNSPADGLKLTRGTQITNIGGRAIGTNFDSEVGVINQVLNGATTSTTFSGIRADGTVFTNEPLSVKKYTSSPVFTSKVIDQGGKKIGYLAYARFSGLTTPGTNNPSDTRIDPVFSSFATSNVSDLVIDLRYNGGGSVETAQYLMNLIAPAGTTGVMFSESYNSTMKSGKASILVNQPLTDAAGKIQYSSSGKMYTLNDVDWTDAGNVYSFAKKGSLNGVKNVVFLVSDNTASASELVINSLKPVMQSVKLVGKTTYGKPVGFFPVILDKHYFVYLPSFESKNRNGQGGYYTGIVPDYLDTGGSDLFDDSRYDFGDPRESYLNKALSILAPVAATLGSRISSNGLAGSATPVKIIKENYSNRNIGAAGMIETRYHLKK</sequence>
<proteinExistence type="predicted"/>
<dbReference type="Gene3D" id="2.30.42.10">
    <property type="match status" value="1"/>
</dbReference>
<keyword evidence="1" id="KW-0732">Signal</keyword>
<feature type="domain" description="Tail specific protease" evidence="2">
    <location>
        <begin position="217"/>
        <end position="474"/>
    </location>
</feature>
<feature type="chain" id="PRO_5046973163" description="Tail specific protease domain-containing protein" evidence="1">
    <location>
        <begin position="27"/>
        <end position="551"/>
    </location>
</feature>
<evidence type="ECO:0000313" key="3">
    <source>
        <dbReference type="EMBL" id="MBB2149100.1"/>
    </source>
</evidence>
<accession>A0ABR6EUZ4</accession>
<reference evidence="3 4" key="1">
    <citation type="submission" date="2019-11" db="EMBL/GenBank/DDBJ databases">
        <title>Description of Pedobacter sp. LMG 31462T.</title>
        <authorList>
            <person name="Carlier A."/>
            <person name="Qi S."/>
            <person name="Vandamme P."/>
        </authorList>
    </citation>
    <scope>NUCLEOTIDE SEQUENCE [LARGE SCALE GENOMIC DNA]</scope>
    <source>
        <strain evidence="3 4">LMG 31462</strain>
    </source>
</reference>
<dbReference type="InterPro" id="IPR036034">
    <property type="entry name" value="PDZ_sf"/>
</dbReference>
<name>A0ABR6EUZ4_9SPHI</name>
<comment type="caution">
    <text evidence="3">The sequence shown here is derived from an EMBL/GenBank/DDBJ whole genome shotgun (WGS) entry which is preliminary data.</text>
</comment>
<dbReference type="Proteomes" id="UP000636110">
    <property type="component" value="Unassembled WGS sequence"/>
</dbReference>
<evidence type="ECO:0000313" key="4">
    <source>
        <dbReference type="Proteomes" id="UP000636110"/>
    </source>
</evidence>
<dbReference type="InterPro" id="IPR005151">
    <property type="entry name" value="Tail-specific_protease"/>
</dbReference>
<dbReference type="PANTHER" id="PTHR32060">
    <property type="entry name" value="TAIL-SPECIFIC PROTEASE"/>
    <property type="match status" value="1"/>
</dbReference>
<dbReference type="Gene3D" id="3.90.226.10">
    <property type="entry name" value="2-enoyl-CoA Hydratase, Chain A, domain 1"/>
    <property type="match status" value="1"/>
</dbReference>
<protein>
    <recommendedName>
        <fullName evidence="2">Tail specific protease domain-containing protein</fullName>
    </recommendedName>
</protein>
<keyword evidence="4" id="KW-1185">Reference proteome</keyword>
<dbReference type="SUPFAM" id="SSF50156">
    <property type="entry name" value="PDZ domain-like"/>
    <property type="match status" value="1"/>
</dbReference>
<organism evidence="3 4">
    <name type="scientific">Pedobacter gandavensis</name>
    <dbReference type="NCBI Taxonomy" id="2679963"/>
    <lineage>
        <taxon>Bacteria</taxon>
        <taxon>Pseudomonadati</taxon>
        <taxon>Bacteroidota</taxon>
        <taxon>Sphingobacteriia</taxon>
        <taxon>Sphingobacteriales</taxon>
        <taxon>Sphingobacteriaceae</taxon>
        <taxon>Pedobacter</taxon>
    </lineage>
</organism>
<dbReference type="EMBL" id="WNXC01000002">
    <property type="protein sequence ID" value="MBB2149100.1"/>
    <property type="molecule type" value="Genomic_DNA"/>
</dbReference>
<dbReference type="InterPro" id="IPR029045">
    <property type="entry name" value="ClpP/crotonase-like_dom_sf"/>
</dbReference>
<dbReference type="SMART" id="SM00245">
    <property type="entry name" value="TSPc"/>
    <property type="match status" value="1"/>
</dbReference>
<dbReference type="RefSeq" id="WP_182956125.1">
    <property type="nucleotide sequence ID" value="NZ_WNXC01000002.1"/>
</dbReference>
<dbReference type="PANTHER" id="PTHR32060:SF30">
    <property type="entry name" value="CARBOXY-TERMINAL PROCESSING PROTEASE CTPA"/>
    <property type="match status" value="1"/>
</dbReference>
<feature type="signal peptide" evidence="1">
    <location>
        <begin position="1"/>
        <end position="26"/>
    </location>
</feature>
<evidence type="ECO:0000256" key="1">
    <source>
        <dbReference type="SAM" id="SignalP"/>
    </source>
</evidence>